<evidence type="ECO:0000259" key="7">
    <source>
        <dbReference type="Pfam" id="PF00324"/>
    </source>
</evidence>
<dbReference type="AlphaFoldDB" id="A0AAW5BT56"/>
<keyword evidence="5 6" id="KW-0472">Membrane</keyword>
<evidence type="ECO:0000256" key="4">
    <source>
        <dbReference type="ARBA" id="ARBA00022989"/>
    </source>
</evidence>
<feature type="non-terminal residue" evidence="8">
    <location>
        <position position="71"/>
    </location>
</feature>
<keyword evidence="2" id="KW-0813">Transport</keyword>
<evidence type="ECO:0000256" key="2">
    <source>
        <dbReference type="ARBA" id="ARBA00022448"/>
    </source>
</evidence>
<evidence type="ECO:0000256" key="5">
    <source>
        <dbReference type="ARBA" id="ARBA00023136"/>
    </source>
</evidence>
<keyword evidence="3 6" id="KW-0812">Transmembrane</keyword>
<dbReference type="InterPro" id="IPR004841">
    <property type="entry name" value="AA-permease/SLC12A_dom"/>
</dbReference>
<keyword evidence="4 6" id="KW-1133">Transmembrane helix</keyword>
<dbReference type="EMBL" id="JAKNGO010000289">
    <property type="protein sequence ID" value="MCG4691394.1"/>
    <property type="molecule type" value="Genomic_DNA"/>
</dbReference>
<comment type="subcellular location">
    <subcellularLocation>
        <location evidence="1">Membrane</location>
        <topology evidence="1">Multi-pass membrane protein</topology>
    </subcellularLocation>
</comment>
<feature type="transmembrane region" description="Helical" evidence="6">
    <location>
        <begin position="47"/>
        <end position="68"/>
    </location>
</feature>
<comment type="caution">
    <text evidence="8">The sequence shown here is derived from an EMBL/GenBank/DDBJ whole genome shotgun (WGS) entry which is preliminary data.</text>
</comment>
<protein>
    <recommendedName>
        <fullName evidence="7">Amino acid permease/ SLC12A domain-containing protein</fullName>
    </recommendedName>
</protein>
<evidence type="ECO:0000313" key="8">
    <source>
        <dbReference type="EMBL" id="MCG4691394.1"/>
    </source>
</evidence>
<name>A0AAW5BT56_PHOVU</name>
<dbReference type="Proteomes" id="UP001200843">
    <property type="component" value="Unassembled WGS sequence"/>
</dbReference>
<dbReference type="PANTHER" id="PTHR43495">
    <property type="entry name" value="GABA PERMEASE"/>
    <property type="match status" value="1"/>
</dbReference>
<dbReference type="PANTHER" id="PTHR43495:SF5">
    <property type="entry name" value="GAMMA-AMINOBUTYRIC ACID PERMEASE"/>
    <property type="match status" value="1"/>
</dbReference>
<evidence type="ECO:0000313" key="9">
    <source>
        <dbReference type="Proteomes" id="UP001200843"/>
    </source>
</evidence>
<feature type="domain" description="Amino acid permease/ SLC12A" evidence="7">
    <location>
        <begin position="1"/>
        <end position="71"/>
    </location>
</feature>
<accession>A0AAW5BT56</accession>
<gene>
    <name evidence="8" type="ORF">L0N01_22735</name>
</gene>
<evidence type="ECO:0000256" key="6">
    <source>
        <dbReference type="SAM" id="Phobius"/>
    </source>
</evidence>
<dbReference type="GO" id="GO:0016020">
    <property type="term" value="C:membrane"/>
    <property type="evidence" value="ECO:0007669"/>
    <property type="project" value="UniProtKB-SubCell"/>
</dbReference>
<reference evidence="8" key="1">
    <citation type="submission" date="2022-01" db="EMBL/GenBank/DDBJ databases">
        <title>Collection of gut derived symbiotic bacterial strains cultured from healthy donors.</title>
        <authorList>
            <person name="Lin H."/>
            <person name="Kohout C."/>
            <person name="Waligurski E."/>
            <person name="Pamer E.G."/>
        </authorList>
    </citation>
    <scope>NUCLEOTIDE SEQUENCE</scope>
    <source>
        <strain evidence="8">DFI.6.72</strain>
    </source>
</reference>
<feature type="transmembrane region" description="Helical" evidence="6">
    <location>
        <begin position="18"/>
        <end position="40"/>
    </location>
</feature>
<dbReference type="GO" id="GO:0055085">
    <property type="term" value="P:transmembrane transport"/>
    <property type="evidence" value="ECO:0007669"/>
    <property type="project" value="InterPro"/>
</dbReference>
<proteinExistence type="predicted"/>
<organism evidence="8 9">
    <name type="scientific">Phocaeicola vulgatus</name>
    <name type="common">Bacteroides vulgatus</name>
    <dbReference type="NCBI Taxonomy" id="821"/>
    <lineage>
        <taxon>Bacteria</taxon>
        <taxon>Pseudomonadati</taxon>
        <taxon>Bacteroidota</taxon>
        <taxon>Bacteroidia</taxon>
        <taxon>Bacteroidales</taxon>
        <taxon>Bacteroidaceae</taxon>
        <taxon>Phocaeicola</taxon>
    </lineage>
</organism>
<evidence type="ECO:0000256" key="3">
    <source>
        <dbReference type="ARBA" id="ARBA00022692"/>
    </source>
</evidence>
<feature type="non-terminal residue" evidence="8">
    <location>
        <position position="1"/>
    </location>
</feature>
<dbReference type="Gene3D" id="1.20.1740.10">
    <property type="entry name" value="Amino acid/polyamine transporter I"/>
    <property type="match status" value="1"/>
</dbReference>
<sequence length="71" mass="7982">ATRFVDPALGFALGWNYWFNWAITLAVDISTAALVTEFWLPDMPGWIFSLVALLLIFLINITSVKSFGETE</sequence>
<dbReference type="Pfam" id="PF00324">
    <property type="entry name" value="AA_permease"/>
    <property type="match status" value="1"/>
</dbReference>
<evidence type="ECO:0000256" key="1">
    <source>
        <dbReference type="ARBA" id="ARBA00004141"/>
    </source>
</evidence>